<keyword evidence="3" id="KW-1185">Reference proteome</keyword>
<organism evidence="2 3">
    <name type="scientific">Marinospirillum celere</name>
    <dbReference type="NCBI Taxonomy" id="1122252"/>
    <lineage>
        <taxon>Bacteria</taxon>
        <taxon>Pseudomonadati</taxon>
        <taxon>Pseudomonadota</taxon>
        <taxon>Gammaproteobacteria</taxon>
        <taxon>Oceanospirillales</taxon>
        <taxon>Oceanospirillaceae</taxon>
        <taxon>Marinospirillum</taxon>
    </lineage>
</organism>
<dbReference type="OrthoDB" id="5523335at2"/>
<dbReference type="STRING" id="1122252.SAMN05660443_2872"/>
<evidence type="ECO:0000313" key="2">
    <source>
        <dbReference type="EMBL" id="SFC49952.1"/>
    </source>
</evidence>
<reference evidence="2 3" key="1">
    <citation type="submission" date="2016-10" db="EMBL/GenBank/DDBJ databases">
        <authorList>
            <person name="de Groot N.N."/>
        </authorList>
    </citation>
    <scope>NUCLEOTIDE SEQUENCE [LARGE SCALE GENOMIC DNA]</scope>
    <source>
        <strain evidence="2 3">DSM 18438</strain>
    </source>
</reference>
<evidence type="ECO:0000256" key="1">
    <source>
        <dbReference type="SAM" id="Coils"/>
    </source>
</evidence>
<feature type="coiled-coil region" evidence="1">
    <location>
        <begin position="250"/>
        <end position="308"/>
    </location>
</feature>
<dbReference type="Proteomes" id="UP000199058">
    <property type="component" value="Unassembled WGS sequence"/>
</dbReference>
<sequence length="893" mass="103498">MNSLLVRIAPRFFKPSLEHSKRSIRFMALQRLDLQDKLQQQHFLEWLEKEKDPQLVQNALPLFPEPEQLASLLEKPLQPAVTNLLIQYLVEQLTDPGKEEAERKKLLEKIQQPGLLLAVISSANEQEMRLQAMQQLESDEADWLEIALSNSMARVRYQAASQIQQETSLEQLVKEAQGDKRVLRLARERLTAIRAKQQEALEARDHQQKLVRELEQHLNSKDQQLFAARLEHMQRQWSQLQHFPAPASLTQRYQELLKMAQQRAEQLAAEEKALRLAEQQKQAARQEQKQLFEQLQLLQNQLANTLSEQGDLLHEEFQQLQAAWTKSTSQHLAEPNLAKQWQLSLNQLHPLLTSWQTFKNHLPELQILLAESEWSSQQLRAAQKLISLINWPLAIQAPAEIHELQELVKELKPFQPEPTVPGQPPFNEQSCLNKLQLLEGHLDEGNSRDAQKILQQLQDNFAAAPTSFRNQQSAYFNRLTARVAELKDWQGFVAAPKRESLCEQMEALAEDQSMEPQAKADRIQALQQEWKELGSAAMNKALWKRFKAAADLAYEPCKAWFAEQAQQREYNQQQRRIICEELEKLTSSNQRQELDENALDQLLTQVHEEWRRFNPVNRAEGKRLAERFQLALQPIKDHLYQLRKNHAEQKRELIKAAKALLEETDIKAATATSKDLQKQWRDLGKAPGSLEHQLWKEFRTACDRLFERRDQQKDEHLQQQQDNLKQARELLNTAELALSEGDLELALEKQREASTIRPLPRSDQSGWDEQLQKFKKQLQLARQQQQKQKQLNQLLSLWEALPDDQPLENTELARKLTLQLETLAGISSPEEDQALKMQLQVERLNAGIKGEAAPQEKTQEAEEALKTWQEAIASRQGPLGQRFILALQQLHQA</sequence>
<proteinExistence type="predicted"/>
<protein>
    <recommendedName>
        <fullName evidence="4">DUF349 domain-containing protein</fullName>
    </recommendedName>
</protein>
<name>A0A1I1JPS1_9GAMM</name>
<evidence type="ECO:0000313" key="3">
    <source>
        <dbReference type="Proteomes" id="UP000199058"/>
    </source>
</evidence>
<evidence type="ECO:0008006" key="4">
    <source>
        <dbReference type="Google" id="ProtNLM"/>
    </source>
</evidence>
<keyword evidence="1" id="KW-0175">Coiled coil</keyword>
<dbReference type="RefSeq" id="WP_091965086.1">
    <property type="nucleotide sequence ID" value="NZ_FOLH01000008.1"/>
</dbReference>
<dbReference type="Pfam" id="PF03993">
    <property type="entry name" value="DUF349"/>
    <property type="match status" value="4"/>
</dbReference>
<gene>
    <name evidence="2" type="ORF">SAMN05660443_2872</name>
</gene>
<accession>A0A1I1JPS1</accession>
<dbReference type="AlphaFoldDB" id="A0A1I1JPS1"/>
<dbReference type="EMBL" id="FOLH01000008">
    <property type="protein sequence ID" value="SFC49952.1"/>
    <property type="molecule type" value="Genomic_DNA"/>
</dbReference>
<dbReference type="InterPro" id="IPR007139">
    <property type="entry name" value="DUF349"/>
</dbReference>